<keyword evidence="2" id="KW-1185">Reference proteome</keyword>
<protein>
    <submittedName>
        <fullName evidence="1">Uncharacterized protein</fullName>
    </submittedName>
</protein>
<reference evidence="1" key="1">
    <citation type="submission" date="2023-09" db="EMBL/GenBank/DDBJ databases">
        <title>Flavobacterium sp. 20NA77.7 isolated from freshwater.</title>
        <authorList>
            <person name="Le V."/>
            <person name="Ko S.-R."/>
            <person name="Ahn C.-Y."/>
            <person name="Oh H.-M."/>
        </authorList>
    </citation>
    <scope>NUCLEOTIDE SEQUENCE</scope>
    <source>
        <strain evidence="1">20NA77.7</strain>
    </source>
</reference>
<dbReference type="Proteomes" id="UP001180481">
    <property type="component" value="Chromosome"/>
</dbReference>
<gene>
    <name evidence="1" type="ORF">RF683_03895</name>
</gene>
<name>A0ABY9RBI0_9FLAO</name>
<sequence>MMKKLCKTENYYTKETMMRKHFNILLFLGFFISVCSQNNQQNFEKKLLEHFQKQSWNKTIITQDSLYKSPYKEKFNVSVSNSFIEFDTTHIIVKNPYFSNKFEEAEDEIDNIKNFPKSFSVIYQNSLVSLFENGKFACFKLDNFDRDTNLENKLNTKKFKYHWIIDNQLGGLSNNSIYLWNGNKWIKSKDSFPLKSQPRLFEDDEFIVYGDCHGEWGGTVYFYEKSTSKTFFTESTCTNSVIKNNNGYEVLAELGHGSGSSEIKIINNPRKLTLAKDTEINTRVKGEALGYTDKSNAFEKKLDLYGVQIFSLFRWKNKELFIVNLSNLTFIAEIKNNEIEIVNPLFFSDLYTHNPITSQYGEYTLINLDHYGTGLEREISVLIIKENKITKLDWNENHSH</sequence>
<dbReference type="RefSeq" id="WP_309532890.1">
    <property type="nucleotide sequence ID" value="NZ_CP133721.1"/>
</dbReference>
<dbReference type="EMBL" id="CP133721">
    <property type="protein sequence ID" value="WMW78593.1"/>
    <property type="molecule type" value="Genomic_DNA"/>
</dbReference>
<evidence type="ECO:0000313" key="2">
    <source>
        <dbReference type="Proteomes" id="UP001180481"/>
    </source>
</evidence>
<proteinExistence type="predicted"/>
<organism evidence="1 2">
    <name type="scientific">Flavobacterium nakdongensis</name>
    <dbReference type="NCBI Taxonomy" id="3073563"/>
    <lineage>
        <taxon>Bacteria</taxon>
        <taxon>Pseudomonadati</taxon>
        <taxon>Bacteroidota</taxon>
        <taxon>Flavobacteriia</taxon>
        <taxon>Flavobacteriales</taxon>
        <taxon>Flavobacteriaceae</taxon>
        <taxon>Flavobacterium</taxon>
    </lineage>
</organism>
<evidence type="ECO:0000313" key="1">
    <source>
        <dbReference type="EMBL" id="WMW78593.1"/>
    </source>
</evidence>
<accession>A0ABY9RBI0</accession>